<evidence type="ECO:0000256" key="7">
    <source>
        <dbReference type="PROSITE-ProRule" id="PRU00169"/>
    </source>
</evidence>
<feature type="modified residue" description="4-aspartylphosphate" evidence="5 7">
    <location>
        <position position="53"/>
    </location>
</feature>
<evidence type="ECO:0000256" key="6">
    <source>
        <dbReference type="PROSITE-ProRule" id="PRU00050"/>
    </source>
</evidence>
<dbReference type="NCBIfam" id="NF001965">
    <property type="entry name" value="PRK00742.1"/>
    <property type="match status" value="1"/>
</dbReference>
<comment type="PTM">
    <text evidence="5">Phosphorylated by CheA. Phosphorylation of the N-terminal regulatory domain activates the methylesterase activity.</text>
</comment>
<dbReference type="AlphaFoldDB" id="A0A1M6PF09"/>
<evidence type="ECO:0000256" key="3">
    <source>
        <dbReference type="ARBA" id="ARBA00022801"/>
    </source>
</evidence>
<feature type="domain" description="CheB-type methylesterase" evidence="10">
    <location>
        <begin position="194"/>
        <end position="386"/>
    </location>
</feature>
<dbReference type="EC" id="3.1.1.61" evidence="5"/>
<dbReference type="PANTHER" id="PTHR42872">
    <property type="entry name" value="PROTEIN-GLUTAMATE METHYLESTERASE/PROTEIN-GLUTAMINE GLUTAMINASE"/>
    <property type="match status" value="1"/>
</dbReference>
<sequence>MIRLLVVDDSALMRRLMGQVFRAEGDFEIAFARDGAEALELLPEFRPDVVTLDVQMPRMNGLACLDRIMLERPCPVVMVSSVTEKGAVETLQALELGAVDFVAKPGGAVSLAMDELGPLLVEKVRAAAGARLRRSLRLTERVRLRAGLAAAEPRGPAVPDRSPQQPAQQQAPQQAPQQALPPEAPWPPAAAQAFGIAEKVVLVGCSTGGPPALDALLAPLPASFPWPILVAQHMPAAFTGPLARRLDKLCALEVVEVTQPVPLRPGLVYVGRGDADIILGRRPGGLVVMAAPSLPEHRWHPSVDRLVESAMQHLPPGRLVGVLMTGMGNDGAGAMARLRAGGGRTIAEAEETAVVWGMPGALVHAGGAEAVLPLDAIADRLMGWAP</sequence>
<keyword evidence="2 5" id="KW-0145">Chemotaxis</keyword>
<dbReference type="EC" id="3.5.1.44" evidence="5"/>
<dbReference type="GO" id="GO:0000156">
    <property type="term" value="F:phosphorelay response regulator activity"/>
    <property type="evidence" value="ECO:0007669"/>
    <property type="project" value="InterPro"/>
</dbReference>
<dbReference type="GO" id="GO:0050568">
    <property type="term" value="F:protein-glutamine glutaminase activity"/>
    <property type="evidence" value="ECO:0007669"/>
    <property type="project" value="UniProtKB-UniRule"/>
</dbReference>
<evidence type="ECO:0000313" key="11">
    <source>
        <dbReference type="EMBL" id="SHK06538.1"/>
    </source>
</evidence>
<dbReference type="InterPro" id="IPR001789">
    <property type="entry name" value="Sig_transdc_resp-reg_receiver"/>
</dbReference>
<dbReference type="PROSITE" id="PS50110">
    <property type="entry name" value="RESPONSE_REGULATORY"/>
    <property type="match status" value="1"/>
</dbReference>
<feature type="active site" evidence="5 6">
    <location>
        <position position="206"/>
    </location>
</feature>
<comment type="domain">
    <text evidence="5">Contains a C-terminal catalytic domain, and an N-terminal region which modulates catalytic activity.</text>
</comment>
<dbReference type="CDD" id="cd16432">
    <property type="entry name" value="CheB_Rec"/>
    <property type="match status" value="1"/>
</dbReference>
<feature type="compositionally biased region" description="Low complexity" evidence="8">
    <location>
        <begin position="163"/>
        <end position="181"/>
    </location>
</feature>
<dbReference type="PROSITE" id="PS50122">
    <property type="entry name" value="CHEB"/>
    <property type="match status" value="1"/>
</dbReference>
<dbReference type="STRING" id="198092.SAMN02745194_04087"/>
<keyword evidence="1 5" id="KW-0963">Cytoplasm</keyword>
<dbReference type="GO" id="GO:0008984">
    <property type="term" value="F:protein-glutamate methylesterase activity"/>
    <property type="evidence" value="ECO:0007669"/>
    <property type="project" value="UniProtKB-UniRule"/>
</dbReference>
<evidence type="ECO:0000313" key="12">
    <source>
        <dbReference type="Proteomes" id="UP000184387"/>
    </source>
</evidence>
<feature type="domain" description="Response regulatory" evidence="9">
    <location>
        <begin position="3"/>
        <end position="119"/>
    </location>
</feature>
<evidence type="ECO:0000256" key="1">
    <source>
        <dbReference type="ARBA" id="ARBA00022490"/>
    </source>
</evidence>
<comment type="catalytic activity">
    <reaction evidence="5">
        <text>L-glutaminyl-[protein] + H2O = L-glutamyl-[protein] + NH4(+)</text>
        <dbReference type="Rhea" id="RHEA:16441"/>
        <dbReference type="Rhea" id="RHEA-COMP:10207"/>
        <dbReference type="Rhea" id="RHEA-COMP:10208"/>
        <dbReference type="ChEBI" id="CHEBI:15377"/>
        <dbReference type="ChEBI" id="CHEBI:28938"/>
        <dbReference type="ChEBI" id="CHEBI:29973"/>
        <dbReference type="ChEBI" id="CHEBI:30011"/>
        <dbReference type="EC" id="3.5.1.44"/>
    </reaction>
</comment>
<reference evidence="11 12" key="1">
    <citation type="submission" date="2016-11" db="EMBL/GenBank/DDBJ databases">
        <authorList>
            <person name="Jaros S."/>
            <person name="Januszkiewicz K."/>
            <person name="Wedrychowicz H."/>
        </authorList>
    </citation>
    <scope>NUCLEOTIDE SEQUENCE [LARGE SCALE GENOMIC DNA]</scope>
    <source>
        <strain evidence="11 12">DSM 14916</strain>
    </source>
</reference>
<dbReference type="InterPro" id="IPR011006">
    <property type="entry name" value="CheY-like_superfamily"/>
</dbReference>
<proteinExistence type="inferred from homology"/>
<dbReference type="InterPro" id="IPR008248">
    <property type="entry name" value="CheB-like"/>
</dbReference>
<keyword evidence="5 7" id="KW-0597">Phosphoprotein</keyword>
<gene>
    <name evidence="5" type="primary">cheB</name>
    <name evidence="11" type="ORF">SAMN02745194_04087</name>
</gene>
<evidence type="ECO:0000256" key="2">
    <source>
        <dbReference type="ARBA" id="ARBA00022500"/>
    </source>
</evidence>
<accession>A0A1M6PF09</accession>
<feature type="active site" evidence="5 6">
    <location>
        <position position="233"/>
    </location>
</feature>
<dbReference type="CDD" id="cd17541">
    <property type="entry name" value="REC_CheB-like"/>
    <property type="match status" value="1"/>
</dbReference>
<dbReference type="SMART" id="SM00448">
    <property type="entry name" value="REC"/>
    <property type="match status" value="1"/>
</dbReference>
<dbReference type="Pfam" id="PF01339">
    <property type="entry name" value="CheB_methylest"/>
    <property type="match status" value="1"/>
</dbReference>
<dbReference type="PIRSF" id="PIRSF000876">
    <property type="entry name" value="RR_chemtxs_CheB"/>
    <property type="match status" value="1"/>
</dbReference>
<dbReference type="PANTHER" id="PTHR42872:SF6">
    <property type="entry name" value="PROTEIN-GLUTAMATE METHYLESTERASE_PROTEIN-GLUTAMINE GLUTAMINASE"/>
    <property type="match status" value="1"/>
</dbReference>
<dbReference type="SUPFAM" id="SSF52738">
    <property type="entry name" value="Methylesterase CheB, C-terminal domain"/>
    <property type="match status" value="1"/>
</dbReference>
<dbReference type="Gene3D" id="3.40.50.180">
    <property type="entry name" value="Methylesterase CheB, C-terminal domain"/>
    <property type="match status" value="1"/>
</dbReference>
<dbReference type="HAMAP" id="MF_00099">
    <property type="entry name" value="CheB_chemtxs"/>
    <property type="match status" value="1"/>
</dbReference>
<organism evidence="11 12">
    <name type="scientific">Muricoccus roseus</name>
    <dbReference type="NCBI Taxonomy" id="198092"/>
    <lineage>
        <taxon>Bacteria</taxon>
        <taxon>Pseudomonadati</taxon>
        <taxon>Pseudomonadota</taxon>
        <taxon>Alphaproteobacteria</taxon>
        <taxon>Acetobacterales</taxon>
        <taxon>Roseomonadaceae</taxon>
        <taxon>Muricoccus</taxon>
    </lineage>
</organism>
<feature type="active site" evidence="5 6">
    <location>
        <position position="330"/>
    </location>
</feature>
<comment type="function">
    <text evidence="5">Involved in chemotaxis. Part of a chemotaxis signal transduction system that modulates chemotaxis in response to various stimuli. Catalyzes the demethylation of specific methylglutamate residues introduced into the chemoreceptors (methyl-accepting chemotaxis proteins or MCP) by CheR. Also mediates the irreversible deamidation of specific glutamine residues to glutamic acid.</text>
</comment>
<dbReference type="RefSeq" id="WP_073138177.1">
    <property type="nucleotide sequence ID" value="NZ_FQZF01000030.1"/>
</dbReference>
<dbReference type="Gene3D" id="3.40.50.2300">
    <property type="match status" value="1"/>
</dbReference>
<comment type="subcellular location">
    <subcellularLocation>
        <location evidence="5">Cytoplasm</location>
    </subcellularLocation>
</comment>
<dbReference type="OrthoDB" id="9793421at2"/>
<dbReference type="GO" id="GO:0005737">
    <property type="term" value="C:cytoplasm"/>
    <property type="evidence" value="ECO:0007669"/>
    <property type="project" value="UniProtKB-SubCell"/>
</dbReference>
<keyword evidence="12" id="KW-1185">Reference proteome</keyword>
<comment type="catalytic activity">
    <reaction evidence="4 5">
        <text>[protein]-L-glutamate 5-O-methyl ester + H2O = L-glutamyl-[protein] + methanol + H(+)</text>
        <dbReference type="Rhea" id="RHEA:23236"/>
        <dbReference type="Rhea" id="RHEA-COMP:10208"/>
        <dbReference type="Rhea" id="RHEA-COMP:10311"/>
        <dbReference type="ChEBI" id="CHEBI:15377"/>
        <dbReference type="ChEBI" id="CHEBI:15378"/>
        <dbReference type="ChEBI" id="CHEBI:17790"/>
        <dbReference type="ChEBI" id="CHEBI:29973"/>
        <dbReference type="ChEBI" id="CHEBI:82795"/>
        <dbReference type="EC" id="3.1.1.61"/>
    </reaction>
</comment>
<evidence type="ECO:0000256" key="5">
    <source>
        <dbReference type="HAMAP-Rule" id="MF_00099"/>
    </source>
</evidence>
<dbReference type="Pfam" id="PF00072">
    <property type="entry name" value="Response_reg"/>
    <property type="match status" value="1"/>
</dbReference>
<comment type="similarity">
    <text evidence="5">Belongs to the CheB family.</text>
</comment>
<dbReference type="Proteomes" id="UP000184387">
    <property type="component" value="Unassembled WGS sequence"/>
</dbReference>
<dbReference type="GO" id="GO:0006935">
    <property type="term" value="P:chemotaxis"/>
    <property type="evidence" value="ECO:0007669"/>
    <property type="project" value="UniProtKB-UniRule"/>
</dbReference>
<evidence type="ECO:0000259" key="9">
    <source>
        <dbReference type="PROSITE" id="PS50110"/>
    </source>
</evidence>
<dbReference type="SUPFAM" id="SSF52172">
    <property type="entry name" value="CheY-like"/>
    <property type="match status" value="1"/>
</dbReference>
<feature type="region of interest" description="Disordered" evidence="8">
    <location>
        <begin position="149"/>
        <end position="184"/>
    </location>
</feature>
<name>A0A1M6PF09_9PROT</name>
<dbReference type="EMBL" id="FQZF01000030">
    <property type="protein sequence ID" value="SHK06538.1"/>
    <property type="molecule type" value="Genomic_DNA"/>
</dbReference>
<evidence type="ECO:0000256" key="8">
    <source>
        <dbReference type="SAM" id="MobiDB-lite"/>
    </source>
</evidence>
<protein>
    <recommendedName>
        <fullName evidence="5">Protein-glutamate methylesterase/protein-glutamine glutaminase</fullName>
        <ecNumber evidence="5">3.1.1.61</ecNumber>
        <ecNumber evidence="5">3.5.1.44</ecNumber>
    </recommendedName>
</protein>
<dbReference type="InterPro" id="IPR000673">
    <property type="entry name" value="Sig_transdc_resp-reg_Me-estase"/>
</dbReference>
<evidence type="ECO:0000259" key="10">
    <source>
        <dbReference type="PROSITE" id="PS50122"/>
    </source>
</evidence>
<keyword evidence="3 5" id="KW-0378">Hydrolase</keyword>
<evidence type="ECO:0000256" key="4">
    <source>
        <dbReference type="ARBA" id="ARBA00048267"/>
    </source>
</evidence>
<dbReference type="InterPro" id="IPR035909">
    <property type="entry name" value="CheB_C"/>
</dbReference>